<evidence type="ECO:0000256" key="1">
    <source>
        <dbReference type="SAM" id="MobiDB-lite"/>
    </source>
</evidence>
<name>F0VBA0_NEOCL</name>
<feature type="compositionally biased region" description="Gly residues" evidence="1">
    <location>
        <begin position="199"/>
        <end position="209"/>
    </location>
</feature>
<reference evidence="4" key="4">
    <citation type="journal article" date="2015" name="PLoS ONE">
        <title>Comprehensive Evaluation of Toxoplasma gondii VEG and Neospora caninum LIV Genomes with Tachyzoite Stage Transcriptome and Proteome Defines Novel Transcript Features.</title>
        <authorList>
            <person name="Ramaprasad A."/>
            <person name="Mourier T."/>
            <person name="Naeem R."/>
            <person name="Malas T.B."/>
            <person name="Moussa E."/>
            <person name="Panigrahi A."/>
            <person name="Vermont S.J."/>
            <person name="Otto T.D."/>
            <person name="Wastling J."/>
            <person name="Pain A."/>
        </authorList>
    </citation>
    <scope>NUCLEOTIDE SEQUENCE</scope>
    <source>
        <strain evidence="4">Liverpool</strain>
    </source>
</reference>
<reference evidence="3" key="2">
    <citation type="submission" date="2011-03" db="EMBL/GenBank/DDBJ databases">
        <title>Comparative genomics and transcriptomics of Neospora caninum and Toxoplasma gondii.</title>
        <authorList>
            <person name="Reid A.J."/>
            <person name="Sohal A."/>
            <person name="Harris D."/>
            <person name="Quail M."/>
            <person name="Sanders M."/>
            <person name="Berriman M."/>
            <person name="Wastling J.M."/>
            <person name="Pain A."/>
        </authorList>
    </citation>
    <scope>NUCLEOTIDE SEQUENCE</scope>
    <source>
        <strain evidence="3">Liverpool</strain>
    </source>
</reference>
<feature type="compositionally biased region" description="Polar residues" evidence="1">
    <location>
        <begin position="169"/>
        <end position="178"/>
    </location>
</feature>
<reference evidence="3" key="1">
    <citation type="submission" date="2011-02" db="EMBL/GenBank/DDBJ databases">
        <authorList>
            <person name="Aslett M."/>
        </authorList>
    </citation>
    <scope>NUCLEOTIDE SEQUENCE</scope>
    <source>
        <strain evidence="3">Liverpool</strain>
    </source>
</reference>
<feature type="compositionally biased region" description="Polar residues" evidence="1">
    <location>
        <begin position="186"/>
        <end position="197"/>
    </location>
</feature>
<gene>
    <name evidence="4" type="ORF">BN1204_039590</name>
    <name evidence="3" type="ORF">NCLIV_039590</name>
</gene>
<dbReference type="EMBL" id="FR823385">
    <property type="protein sequence ID" value="CBZ50884.1"/>
    <property type="molecule type" value="Genomic_DNA"/>
</dbReference>
<dbReference type="Proteomes" id="UP000007494">
    <property type="component" value="Chromosome IX"/>
</dbReference>
<dbReference type="InParanoid" id="F0VBA0"/>
<feature type="chain" id="PRO_5007655008" description="Toxoplasma gondii family A protein" evidence="2">
    <location>
        <begin position="24"/>
        <end position="362"/>
    </location>
</feature>
<feature type="region of interest" description="Disordered" evidence="1">
    <location>
        <begin position="165"/>
        <end position="321"/>
    </location>
</feature>
<protein>
    <recommendedName>
        <fullName evidence="6">Toxoplasma gondii family A protein</fullName>
    </recommendedName>
</protein>
<proteinExistence type="predicted"/>
<evidence type="ECO:0008006" key="6">
    <source>
        <dbReference type="Google" id="ProtNLM"/>
    </source>
</evidence>
<evidence type="ECO:0000256" key="2">
    <source>
        <dbReference type="SAM" id="SignalP"/>
    </source>
</evidence>
<keyword evidence="2" id="KW-0732">Signal</keyword>
<dbReference type="EMBL" id="LN714484">
    <property type="protein sequence ID" value="CEL68186.1"/>
    <property type="molecule type" value="Genomic_DNA"/>
</dbReference>
<keyword evidence="5" id="KW-1185">Reference proteome</keyword>
<dbReference type="RefSeq" id="XP_003880917.1">
    <property type="nucleotide sequence ID" value="XM_003880868.1"/>
</dbReference>
<accession>F0VBA0</accession>
<feature type="compositionally biased region" description="Low complexity" evidence="1">
    <location>
        <begin position="240"/>
        <end position="266"/>
    </location>
</feature>
<dbReference type="AlphaFoldDB" id="F0VBA0"/>
<sequence>MASTPVRVVCLTFLMATVWSCAGSEPNATLVATDFAATIPKDGLPADVEETFYLLPSQTLAVLDFTNTAAFLPASSDSSTRSTGDVSSSAYVFENGECNFDEIIEYTQLFPGYEAPVWVRASSSVEGVEEEDSASVTTYRFTNPPKENLNGGVSFCVRFKAVRAPSPDSEGTLTTTQKPVIVETETAPSTSQPPQTNGGSSGNVAGGSDGPPEGPTEQNDSEEAPGPGSTPSGGEGGDGSSSSGESVDPDNSQQNQNANQDVQDSNNPEDGIHKNEESDFPNKLPEGQSGPGHSVSSPTGTPVQGDALASGSLSRRLSEQHDTKETFYLTIKVHSAAWSLANSKAPLLIALPPMATAMLQIF</sequence>
<evidence type="ECO:0000313" key="3">
    <source>
        <dbReference type="EMBL" id="CBZ50884.1"/>
    </source>
</evidence>
<reference evidence="5" key="3">
    <citation type="journal article" date="2012" name="PLoS Pathog.">
        <title>Comparative genomics of the apicomplexan parasites Toxoplasma gondii and Neospora caninum: Coccidia differing in host range and transmission strategy.</title>
        <authorList>
            <person name="Reid A.J."/>
            <person name="Vermont S.J."/>
            <person name="Cotton J.A."/>
            <person name="Harris D."/>
            <person name="Hill-Cawthorne G.A."/>
            <person name="Konen-Waisman S."/>
            <person name="Latham S.M."/>
            <person name="Mourier T."/>
            <person name="Norton R."/>
            <person name="Quail M.A."/>
            <person name="Sanders M."/>
            <person name="Shanmugam D."/>
            <person name="Sohal A."/>
            <person name="Wasmuth J.D."/>
            <person name="Brunk B."/>
            <person name="Grigg M.E."/>
            <person name="Howard J.C."/>
            <person name="Parkinson J."/>
            <person name="Roos D.S."/>
            <person name="Trees A.J."/>
            <person name="Berriman M."/>
            <person name="Pain A."/>
            <person name="Wastling J.M."/>
        </authorList>
    </citation>
    <scope>NUCLEOTIDE SEQUENCE [LARGE SCALE GENOMIC DNA]</scope>
    <source>
        <strain evidence="5">Liverpool</strain>
    </source>
</reference>
<evidence type="ECO:0000313" key="4">
    <source>
        <dbReference type="EMBL" id="CEL68186.1"/>
    </source>
</evidence>
<dbReference type="OrthoDB" id="331226at2759"/>
<feature type="signal peptide" evidence="2">
    <location>
        <begin position="1"/>
        <end position="23"/>
    </location>
</feature>
<organism evidence="3 5">
    <name type="scientific">Neospora caninum (strain Liverpool)</name>
    <dbReference type="NCBI Taxonomy" id="572307"/>
    <lineage>
        <taxon>Eukaryota</taxon>
        <taxon>Sar</taxon>
        <taxon>Alveolata</taxon>
        <taxon>Apicomplexa</taxon>
        <taxon>Conoidasida</taxon>
        <taxon>Coccidia</taxon>
        <taxon>Eucoccidiorida</taxon>
        <taxon>Eimeriorina</taxon>
        <taxon>Sarcocystidae</taxon>
        <taxon>Neospora</taxon>
    </lineage>
</organism>
<dbReference type="GeneID" id="13441916"/>
<dbReference type="eggNOG" id="ENOG502R09E">
    <property type="taxonomic scope" value="Eukaryota"/>
</dbReference>
<evidence type="ECO:0000313" key="5">
    <source>
        <dbReference type="Proteomes" id="UP000007494"/>
    </source>
</evidence>
<dbReference type="OMA" id="NSEHNDG"/>
<dbReference type="VEuPathDB" id="ToxoDB:NCLIV_039590"/>